<evidence type="ECO:0000256" key="1">
    <source>
        <dbReference type="ARBA" id="ARBA00022553"/>
    </source>
</evidence>
<keyword evidence="1 2" id="KW-0597">Phosphoprotein</keyword>
<dbReference type="SMART" id="SM00448">
    <property type="entry name" value="REC"/>
    <property type="match status" value="1"/>
</dbReference>
<evidence type="ECO:0000313" key="5">
    <source>
        <dbReference type="Proteomes" id="UP001363010"/>
    </source>
</evidence>
<gene>
    <name evidence="4" type="ORF">WKW80_06065</name>
</gene>
<protein>
    <submittedName>
        <fullName evidence="4">Response regulator</fullName>
    </submittedName>
</protein>
<proteinExistence type="predicted"/>
<dbReference type="InterPro" id="IPR001789">
    <property type="entry name" value="Sig_transdc_resp-reg_receiver"/>
</dbReference>
<feature type="modified residue" description="4-aspartylphosphate" evidence="2">
    <location>
        <position position="57"/>
    </location>
</feature>
<dbReference type="EMBL" id="JBBKZV010000002">
    <property type="protein sequence ID" value="MEJ8821600.1"/>
    <property type="molecule type" value="Genomic_DNA"/>
</dbReference>
<accession>A0ABU8VUW2</accession>
<evidence type="ECO:0000259" key="3">
    <source>
        <dbReference type="PROSITE" id="PS50110"/>
    </source>
</evidence>
<dbReference type="Gene3D" id="3.40.50.2300">
    <property type="match status" value="1"/>
</dbReference>
<dbReference type="PANTHER" id="PTHR44591">
    <property type="entry name" value="STRESS RESPONSE REGULATOR PROTEIN 1"/>
    <property type="match status" value="1"/>
</dbReference>
<dbReference type="PANTHER" id="PTHR44591:SF21">
    <property type="entry name" value="TWO-COMPONENT RESPONSE REGULATOR"/>
    <property type="match status" value="1"/>
</dbReference>
<comment type="caution">
    <text evidence="4">The sequence shown here is derived from an EMBL/GenBank/DDBJ whole genome shotgun (WGS) entry which is preliminary data.</text>
</comment>
<sequence length="123" mass="13246">MSTRTPIYVAVVDDDESLCRSLGRLLRAAGMQPVTYASAEDFLADTKHPGFDCLVLDVKLGGMSGIELARRLVAKGGHAPFIFITAHDDEETRVEAQAVGCTAYFRKHDPGADVLAAIRRLAG</sequence>
<evidence type="ECO:0000313" key="4">
    <source>
        <dbReference type="EMBL" id="MEJ8821600.1"/>
    </source>
</evidence>
<dbReference type="Pfam" id="PF00072">
    <property type="entry name" value="Response_reg"/>
    <property type="match status" value="1"/>
</dbReference>
<reference evidence="4 5" key="1">
    <citation type="submission" date="2024-03" db="EMBL/GenBank/DDBJ databases">
        <title>Novel species of the genus Variovorax.</title>
        <authorList>
            <person name="Liu Q."/>
            <person name="Xin Y.-H."/>
        </authorList>
    </citation>
    <scope>NUCLEOTIDE SEQUENCE [LARGE SCALE GENOMIC DNA]</scope>
    <source>
        <strain evidence="4 5">KACC 18501</strain>
    </source>
</reference>
<keyword evidence="5" id="KW-1185">Reference proteome</keyword>
<dbReference type="InterPro" id="IPR011006">
    <property type="entry name" value="CheY-like_superfamily"/>
</dbReference>
<dbReference type="InterPro" id="IPR050595">
    <property type="entry name" value="Bact_response_regulator"/>
</dbReference>
<dbReference type="RefSeq" id="WP_340362641.1">
    <property type="nucleotide sequence ID" value="NZ_JBBKZV010000002.1"/>
</dbReference>
<organism evidence="4 5">
    <name type="scientific">Variovorax humicola</name>
    <dbReference type="NCBI Taxonomy" id="1769758"/>
    <lineage>
        <taxon>Bacteria</taxon>
        <taxon>Pseudomonadati</taxon>
        <taxon>Pseudomonadota</taxon>
        <taxon>Betaproteobacteria</taxon>
        <taxon>Burkholderiales</taxon>
        <taxon>Comamonadaceae</taxon>
        <taxon>Variovorax</taxon>
    </lineage>
</organism>
<dbReference type="SUPFAM" id="SSF52172">
    <property type="entry name" value="CheY-like"/>
    <property type="match status" value="1"/>
</dbReference>
<dbReference type="PROSITE" id="PS50110">
    <property type="entry name" value="RESPONSE_REGULATORY"/>
    <property type="match status" value="1"/>
</dbReference>
<name>A0ABU8VUW2_9BURK</name>
<evidence type="ECO:0000256" key="2">
    <source>
        <dbReference type="PROSITE-ProRule" id="PRU00169"/>
    </source>
</evidence>
<feature type="domain" description="Response regulatory" evidence="3">
    <location>
        <begin position="8"/>
        <end position="122"/>
    </location>
</feature>
<dbReference type="Proteomes" id="UP001363010">
    <property type="component" value="Unassembled WGS sequence"/>
</dbReference>